<evidence type="ECO:0000313" key="2">
    <source>
        <dbReference type="EMBL" id="KAG8629678.1"/>
    </source>
</evidence>
<sequence length="235" mass="25995">MPENPPFSKYRAFQFKRATPVLARGIFVNLSARAAGYLVVTSRAPAQNGIPTTLRTLSDDVIVEGSTGTLQSDARLQTLEREHKNVKIALLRRLALECKKELDTNLKYGVQYSPELTRRSDHLIEISRDDTESLHSEPEQAPGNGRRNLDDVEHAAPEDVEEDPRWHNVPEDVGIILDADGHGLAVTDAGLANSTTTRLAWMEAYLALRDAPTSDLTCIICQLDVTISAPTKDLR</sequence>
<proteinExistence type="predicted"/>
<feature type="region of interest" description="Disordered" evidence="1">
    <location>
        <begin position="125"/>
        <end position="150"/>
    </location>
</feature>
<dbReference type="AlphaFoldDB" id="A0A8K0LCH7"/>
<evidence type="ECO:0000313" key="3">
    <source>
        <dbReference type="Proteomes" id="UP000809789"/>
    </source>
</evidence>
<evidence type="ECO:0000256" key="1">
    <source>
        <dbReference type="SAM" id="MobiDB-lite"/>
    </source>
</evidence>
<protein>
    <submittedName>
        <fullName evidence="2">Uncharacterized protein</fullName>
    </submittedName>
</protein>
<organism evidence="2 3">
    <name type="scientific">Elsinoe batatas</name>
    <dbReference type="NCBI Taxonomy" id="2601811"/>
    <lineage>
        <taxon>Eukaryota</taxon>
        <taxon>Fungi</taxon>
        <taxon>Dikarya</taxon>
        <taxon>Ascomycota</taxon>
        <taxon>Pezizomycotina</taxon>
        <taxon>Dothideomycetes</taxon>
        <taxon>Dothideomycetidae</taxon>
        <taxon>Myriangiales</taxon>
        <taxon>Elsinoaceae</taxon>
        <taxon>Elsinoe</taxon>
    </lineage>
</organism>
<feature type="compositionally biased region" description="Basic and acidic residues" evidence="1">
    <location>
        <begin position="125"/>
        <end position="138"/>
    </location>
</feature>
<dbReference type="Proteomes" id="UP000809789">
    <property type="component" value="Unassembled WGS sequence"/>
</dbReference>
<name>A0A8K0LCH7_9PEZI</name>
<comment type="caution">
    <text evidence="2">The sequence shown here is derived from an EMBL/GenBank/DDBJ whole genome shotgun (WGS) entry which is preliminary data.</text>
</comment>
<accession>A0A8K0LCH7</accession>
<dbReference type="EMBL" id="JAESVG020000003">
    <property type="protein sequence ID" value="KAG8629678.1"/>
    <property type="molecule type" value="Genomic_DNA"/>
</dbReference>
<reference evidence="2" key="1">
    <citation type="submission" date="2021-07" db="EMBL/GenBank/DDBJ databases">
        <title>Elsinoe batatas strain:CRI-CJ2 Genome sequencing and assembly.</title>
        <authorList>
            <person name="Huang L."/>
        </authorList>
    </citation>
    <scope>NUCLEOTIDE SEQUENCE</scope>
    <source>
        <strain evidence="2">CRI-CJ2</strain>
    </source>
</reference>
<keyword evidence="3" id="KW-1185">Reference proteome</keyword>
<gene>
    <name evidence="2" type="ORF">KVT40_003543</name>
</gene>